<dbReference type="InterPro" id="IPR027039">
    <property type="entry name" value="Crtac1"/>
</dbReference>
<organism evidence="4 5">
    <name type="scientific">Hanamia caeni</name>
    <dbReference type="NCBI Taxonomy" id="2294116"/>
    <lineage>
        <taxon>Bacteria</taxon>
        <taxon>Pseudomonadati</taxon>
        <taxon>Bacteroidota</taxon>
        <taxon>Chitinophagia</taxon>
        <taxon>Chitinophagales</taxon>
        <taxon>Chitinophagaceae</taxon>
        <taxon>Hanamia</taxon>
    </lineage>
</organism>
<dbReference type="EMBL" id="RJJR01000023">
    <property type="protein sequence ID" value="RNI32837.1"/>
    <property type="molecule type" value="Genomic_DNA"/>
</dbReference>
<dbReference type="PANTHER" id="PTHR16026">
    <property type="entry name" value="CARTILAGE ACIDIC PROTEIN 1"/>
    <property type="match status" value="1"/>
</dbReference>
<dbReference type="InterPro" id="IPR028994">
    <property type="entry name" value="Integrin_alpha_N"/>
</dbReference>
<dbReference type="InterPro" id="IPR013517">
    <property type="entry name" value="FG-GAP"/>
</dbReference>
<reference evidence="4 5" key="1">
    <citation type="submission" date="2018-11" db="EMBL/GenBank/DDBJ databases">
        <title>Draft genome sequence of Ferruginibacter sp. BO-59.</title>
        <authorList>
            <person name="Im W.T."/>
        </authorList>
    </citation>
    <scope>NUCLEOTIDE SEQUENCE [LARGE SCALE GENOMIC DNA]</scope>
    <source>
        <strain evidence="4 5">BO-59</strain>
    </source>
</reference>
<evidence type="ECO:0000256" key="1">
    <source>
        <dbReference type="ARBA" id="ARBA00022729"/>
    </source>
</evidence>
<accession>A0A3M9N6A7</accession>
<evidence type="ECO:0000259" key="3">
    <source>
        <dbReference type="Pfam" id="PF07593"/>
    </source>
</evidence>
<dbReference type="Pfam" id="PF07593">
    <property type="entry name" value="UnbV_ASPIC"/>
    <property type="match status" value="1"/>
</dbReference>
<evidence type="ECO:0000256" key="2">
    <source>
        <dbReference type="SAM" id="Phobius"/>
    </source>
</evidence>
<keyword evidence="5" id="KW-1185">Reference proteome</keyword>
<gene>
    <name evidence="4" type="ORF">EFY79_19600</name>
</gene>
<name>A0A3M9N6A7_9BACT</name>
<protein>
    <recommendedName>
        <fullName evidence="3">ASPIC/UnbV domain-containing protein</fullName>
    </recommendedName>
</protein>
<dbReference type="AlphaFoldDB" id="A0A3M9N6A7"/>
<evidence type="ECO:0000313" key="4">
    <source>
        <dbReference type="EMBL" id="RNI32837.1"/>
    </source>
</evidence>
<dbReference type="OrthoDB" id="600363at2"/>
<comment type="caution">
    <text evidence="4">The sequence shown here is derived from an EMBL/GenBank/DDBJ whole genome shotgun (WGS) entry which is preliminary data.</text>
</comment>
<sequence length="1131" mass="128511">MKQCSSFLYFNWCKYRLSVVNLFFINVVTFVFAVFFSGCKPKDQLPPVFELMNDTQTGLHFENRLTATQEFNIFKYLYFYDGAGIGAGDFNNDGKIDLFFASNQEADKLYLNQGSLKFKDVTEEAHIPEDGGWSTGVSVVDINNDGLLDIYICRVGHYQTLQSHNQLLICQGINKNGIPYYKDEAHQYGLDFSGFSTQAVFFDYDGDGYLDMYLLNHTIHQNGTFGPRNKLIQIKNPYSGDRLYRNNGNNTFTDVTTKTGIYSSILGYGLGVCVSDINLDGWPDIYVGNDFHEDDYLYINQHNGTFKEDLNNEIMHTSRYTMGVDAADLNNDGYPEIVSMDMLSEDPQIDKRVLGEGEYDLFLSKIDYGYNYQYSRNNLQFNRRNGMFSEVSFYSGIFSTDWSWAPLLMDFDNDGLKDLFVSNGITKRLNDIDYINYVSGDALQTKVRTDQLSGNDITLIDKLPETQILNRFFENKGNLAFKDIEDEIKGNEASYSNGAVYADLDNDGDLDIVVNNIDHPAFLYRNATNDKRARPYLDIKLKGPEKNINAIGARILVYANGQIRSYQNYPVHGFISSMQIPIHIGLYKAKVDSMLLVWPDNTYQHIRYSKVNELIEIAYQKDLPKFDFASITSYWKNSARPMEDITSKSNLLYKHKENSFQEFNREPLIPHMLSTEGPALAVCDINHDGLEDVFIGSSKWEKPAVFVQNKVGKFIKTAQPDLDKDSTYEDVGACFADVNNDRFPDLIVASGGNEFYGKDTMLTPRVYLNDGKGIFHKLENAFDNLFVNASCVEPFDFNDDGNVDLFVGGRSVPWKYGEVPKSYLLQNDGTGKFKEVTDKYVKGLSDIGLVTSALWYDINNDGNKDLILTLEWGGIVAFINHRDVFTKKILSDKKGWWNFVLPVDLNNDGNIDFIAGNLGLNSRLKASEKEPVRLYYNDFDDNGKKEQVLTHYFQGKEIEFASIGELEKQMPIIKKRFLYAKDFAKATLNDIFVKEKLKNADTLTANYFSNAVLLNDGKLNFSVQHLPWQAQLSTYKTAVVVDANGDNLPDILIAGNYYENNIQMGRNDADYGTILLNKGKGNFEAEPLNGLQIKGQVRHISEIQIGDKKAYILARNNDSIMVIQFTGHLKK</sequence>
<keyword evidence="2" id="KW-1133">Transmembrane helix</keyword>
<keyword evidence="2" id="KW-0812">Transmembrane</keyword>
<dbReference type="SUPFAM" id="SSF69318">
    <property type="entry name" value="Integrin alpha N-terminal domain"/>
    <property type="match status" value="3"/>
</dbReference>
<evidence type="ECO:0000313" key="5">
    <source>
        <dbReference type="Proteomes" id="UP000267223"/>
    </source>
</evidence>
<dbReference type="Gene3D" id="2.130.10.130">
    <property type="entry name" value="Integrin alpha, N-terminal"/>
    <property type="match status" value="3"/>
</dbReference>
<dbReference type="InterPro" id="IPR011519">
    <property type="entry name" value="UnbV_ASPIC"/>
</dbReference>
<proteinExistence type="predicted"/>
<dbReference type="Pfam" id="PF13517">
    <property type="entry name" value="FG-GAP_3"/>
    <property type="match status" value="4"/>
</dbReference>
<keyword evidence="2" id="KW-0472">Membrane</keyword>
<feature type="domain" description="ASPIC/UnbV" evidence="3">
    <location>
        <begin position="550"/>
        <end position="614"/>
    </location>
</feature>
<feature type="transmembrane region" description="Helical" evidence="2">
    <location>
        <begin position="20"/>
        <end position="38"/>
    </location>
</feature>
<dbReference type="Proteomes" id="UP000267223">
    <property type="component" value="Unassembled WGS sequence"/>
</dbReference>
<keyword evidence="1" id="KW-0732">Signal</keyword>
<dbReference type="PANTHER" id="PTHR16026:SF0">
    <property type="entry name" value="CARTILAGE ACIDIC PROTEIN 1"/>
    <property type="match status" value="1"/>
</dbReference>